<gene>
    <name evidence="3" type="primary">LOC117364845</name>
</gene>
<evidence type="ECO:0000256" key="1">
    <source>
        <dbReference type="SAM" id="MobiDB-lite"/>
    </source>
</evidence>
<dbReference type="OrthoDB" id="410307at2759"/>
<dbReference type="InParanoid" id="A0A6P8RXA1"/>
<name>A0A6P8RXA1_GEOSA</name>
<reference evidence="3" key="1">
    <citation type="submission" date="2025-08" db="UniProtKB">
        <authorList>
            <consortium name="RefSeq"/>
        </authorList>
    </citation>
    <scope>IDENTIFICATION</scope>
</reference>
<dbReference type="KEGG" id="gsh:117364845"/>
<accession>A0A6P8RXA1</accession>
<evidence type="ECO:0000313" key="3">
    <source>
        <dbReference type="RefSeq" id="XP_033810415.1"/>
    </source>
</evidence>
<protein>
    <submittedName>
        <fullName evidence="3">mRNA decay activator protein ZFP36L1-like</fullName>
    </submittedName>
</protein>
<keyword evidence="2" id="KW-1185">Reference proteome</keyword>
<feature type="region of interest" description="Disordered" evidence="1">
    <location>
        <begin position="1"/>
        <end position="20"/>
    </location>
</feature>
<sequence>MLEEPGSKGKSPGAPRGTLQRTHSARLASMEQLGNSSSSFWPVHSPWSQATMLPRSGLLHRIPFQVDRSVSMIEGPSLSTGSQYKAELCRSFQENDACTFTTPCPLACGLQELCKVNHHSKYQTMSCCAFHTPSYSPYGVQGHFFHANGVQQPEALVQSYSPSHTNRISCRPQETLLHSCMEPSVCCSPETLHHSCTQPGSSSSSLSPRLPSPICPDGAFSCSKDPLDSQGVFSAALCRSEFGPFLGRTQTSDALQAPADHSTLLQGLQRQRSHSWDSLFDQDGYSSCGSESPDSGADGRWLSVFNRTSF</sequence>
<dbReference type="GeneID" id="117364845"/>
<dbReference type="RefSeq" id="XP_033810415.1">
    <property type="nucleotide sequence ID" value="XM_033954524.1"/>
</dbReference>
<dbReference type="Proteomes" id="UP000515159">
    <property type="component" value="Chromosome 8"/>
</dbReference>
<proteinExistence type="predicted"/>
<evidence type="ECO:0000313" key="2">
    <source>
        <dbReference type="Proteomes" id="UP000515159"/>
    </source>
</evidence>
<organism evidence="2 3">
    <name type="scientific">Geotrypetes seraphini</name>
    <name type="common">Gaboon caecilian</name>
    <name type="synonym">Caecilia seraphini</name>
    <dbReference type="NCBI Taxonomy" id="260995"/>
    <lineage>
        <taxon>Eukaryota</taxon>
        <taxon>Metazoa</taxon>
        <taxon>Chordata</taxon>
        <taxon>Craniata</taxon>
        <taxon>Vertebrata</taxon>
        <taxon>Euteleostomi</taxon>
        <taxon>Amphibia</taxon>
        <taxon>Gymnophiona</taxon>
        <taxon>Geotrypetes</taxon>
    </lineage>
</organism>
<dbReference type="AlphaFoldDB" id="A0A6P8RXA1"/>